<gene>
    <name evidence="2" type="ORF">GEV33_014327</name>
</gene>
<evidence type="ECO:0000256" key="1">
    <source>
        <dbReference type="SAM" id="MobiDB-lite"/>
    </source>
</evidence>
<dbReference type="AlphaFoldDB" id="A0A8J6L1W2"/>
<reference evidence="2" key="2">
    <citation type="submission" date="2021-08" db="EMBL/GenBank/DDBJ databases">
        <authorList>
            <person name="Eriksson T."/>
        </authorList>
    </citation>
    <scope>NUCLEOTIDE SEQUENCE</scope>
    <source>
        <strain evidence="2">Stoneville</strain>
        <tissue evidence="2">Whole head</tissue>
    </source>
</reference>
<organism evidence="2 3">
    <name type="scientific">Tenebrio molitor</name>
    <name type="common">Yellow mealworm beetle</name>
    <dbReference type="NCBI Taxonomy" id="7067"/>
    <lineage>
        <taxon>Eukaryota</taxon>
        <taxon>Metazoa</taxon>
        <taxon>Ecdysozoa</taxon>
        <taxon>Arthropoda</taxon>
        <taxon>Hexapoda</taxon>
        <taxon>Insecta</taxon>
        <taxon>Pterygota</taxon>
        <taxon>Neoptera</taxon>
        <taxon>Endopterygota</taxon>
        <taxon>Coleoptera</taxon>
        <taxon>Polyphaga</taxon>
        <taxon>Cucujiformia</taxon>
        <taxon>Tenebrionidae</taxon>
        <taxon>Tenebrio</taxon>
    </lineage>
</organism>
<reference evidence="2" key="1">
    <citation type="journal article" date="2020" name="J Insects Food Feed">
        <title>The yellow mealworm (Tenebrio molitor) genome: a resource for the emerging insects as food and feed industry.</title>
        <authorList>
            <person name="Eriksson T."/>
            <person name="Andere A."/>
            <person name="Kelstrup H."/>
            <person name="Emery V."/>
            <person name="Picard C."/>
        </authorList>
    </citation>
    <scope>NUCLEOTIDE SEQUENCE</scope>
    <source>
        <strain evidence="2">Stoneville</strain>
        <tissue evidence="2">Whole head</tissue>
    </source>
</reference>
<dbReference type="Proteomes" id="UP000719412">
    <property type="component" value="Unassembled WGS sequence"/>
</dbReference>
<proteinExistence type="predicted"/>
<sequence length="360" mass="40560">MTGETSKDIWTIEISSVEDDRETGLSKDESGGSRVPPISVLIRRSFINIPRACEPPEHIEIYLSPRPRHPRIIHSGDGRSAPLAASSVRFGLVACRGPQVRPPPHRHPDRRLPTGWVNRGGRFAPASRALDFSLVFWSSTGGGCCCWWWVFFGQGSWAYTTANPCRTDREADFNLMANVAPSKHRKLRQTEVEIKKNEFVVWSVINSTRFFIKAIRLCRRNIDFDIRVLTRTAPKILSEAIAAAAGRLSERFLRHHRTGEQEVELYNGPLQSRTSLSAAARLGADMGSVQPISNRGWAYRINYIIVDPSRSRVCPHGVVDKIWHATHHPHTSTNYKNCIHDRYVCLHDSAGDSPVKGRKN</sequence>
<feature type="compositionally biased region" description="Basic and acidic residues" evidence="1">
    <location>
        <begin position="22"/>
        <end position="31"/>
    </location>
</feature>
<protein>
    <submittedName>
        <fullName evidence="2">Uncharacterized protein</fullName>
    </submittedName>
</protein>
<evidence type="ECO:0000313" key="2">
    <source>
        <dbReference type="EMBL" id="KAH0808464.1"/>
    </source>
</evidence>
<accession>A0A8J6L1W2</accession>
<comment type="caution">
    <text evidence="2">The sequence shown here is derived from an EMBL/GenBank/DDBJ whole genome shotgun (WGS) entry which is preliminary data.</text>
</comment>
<dbReference type="EMBL" id="JABDTM020028738">
    <property type="protein sequence ID" value="KAH0808464.1"/>
    <property type="molecule type" value="Genomic_DNA"/>
</dbReference>
<keyword evidence="3" id="KW-1185">Reference proteome</keyword>
<evidence type="ECO:0000313" key="3">
    <source>
        <dbReference type="Proteomes" id="UP000719412"/>
    </source>
</evidence>
<feature type="region of interest" description="Disordered" evidence="1">
    <location>
        <begin position="1"/>
        <end position="34"/>
    </location>
</feature>
<name>A0A8J6L1W2_TENMO</name>